<comment type="caution">
    <text evidence="8">The sequence shown here is derived from an EMBL/GenBank/DDBJ whole genome shotgun (WGS) entry which is preliminary data.</text>
</comment>
<dbReference type="Pfam" id="PF12796">
    <property type="entry name" value="Ank_2"/>
    <property type="match status" value="2"/>
</dbReference>
<dbReference type="PRINTS" id="PR01415">
    <property type="entry name" value="ANKYRIN"/>
</dbReference>
<dbReference type="Proteomes" id="UP001374579">
    <property type="component" value="Unassembled WGS sequence"/>
</dbReference>
<dbReference type="PROSITE" id="PS50088">
    <property type="entry name" value="ANK_REPEAT"/>
    <property type="match status" value="4"/>
</dbReference>
<feature type="repeat" description="ANK" evidence="7">
    <location>
        <begin position="97"/>
        <end position="129"/>
    </location>
</feature>
<evidence type="ECO:0000256" key="3">
    <source>
        <dbReference type="ARBA" id="ARBA00022786"/>
    </source>
</evidence>
<evidence type="ECO:0000256" key="7">
    <source>
        <dbReference type="PROSITE-ProRule" id="PRU00023"/>
    </source>
</evidence>
<evidence type="ECO:0000313" key="8">
    <source>
        <dbReference type="EMBL" id="KAK7116019.1"/>
    </source>
</evidence>
<evidence type="ECO:0000256" key="1">
    <source>
        <dbReference type="ARBA" id="ARBA00004906"/>
    </source>
</evidence>
<protein>
    <recommendedName>
        <fullName evidence="6">Protein fem-1 homolog B</fullName>
    </recommendedName>
</protein>
<dbReference type="FunFam" id="1.25.40.20:FF:000264">
    <property type="entry name" value="Fem-1 homolog B"/>
    <property type="match status" value="1"/>
</dbReference>
<dbReference type="PANTHER" id="PTHR24173">
    <property type="entry name" value="ANKYRIN REPEAT CONTAINING"/>
    <property type="match status" value="1"/>
</dbReference>
<dbReference type="SUPFAM" id="SSF48403">
    <property type="entry name" value="Ankyrin repeat"/>
    <property type="match status" value="2"/>
</dbReference>
<keyword evidence="2" id="KW-0677">Repeat</keyword>
<dbReference type="Gene3D" id="1.25.40.20">
    <property type="entry name" value="Ankyrin repeat-containing domain"/>
    <property type="match status" value="3"/>
</dbReference>
<accession>A0AAN9C3I7</accession>
<dbReference type="PANTHER" id="PTHR24173:SF78">
    <property type="entry name" value="PROTEIN FEM-1 HOMOLOG B"/>
    <property type="match status" value="1"/>
</dbReference>
<comment type="similarity">
    <text evidence="5">Belongs to the fem-1 family.</text>
</comment>
<dbReference type="SMART" id="SM00248">
    <property type="entry name" value="ANK"/>
    <property type="match status" value="8"/>
</dbReference>
<dbReference type="Pfam" id="PF00023">
    <property type="entry name" value="Ank"/>
    <property type="match status" value="2"/>
</dbReference>
<evidence type="ECO:0000256" key="4">
    <source>
        <dbReference type="ARBA" id="ARBA00023043"/>
    </source>
</evidence>
<feature type="repeat" description="ANK" evidence="7">
    <location>
        <begin position="492"/>
        <end position="539"/>
    </location>
</feature>
<dbReference type="AlphaFoldDB" id="A0AAN9C3I7"/>
<evidence type="ECO:0000256" key="5">
    <source>
        <dbReference type="ARBA" id="ARBA00038500"/>
    </source>
</evidence>
<keyword evidence="9" id="KW-1185">Reference proteome</keyword>
<keyword evidence="4 7" id="KW-0040">ANK repeat</keyword>
<evidence type="ECO:0000256" key="6">
    <source>
        <dbReference type="ARBA" id="ARBA00072197"/>
    </source>
</evidence>
<proteinExistence type="inferred from homology"/>
<evidence type="ECO:0000313" key="9">
    <source>
        <dbReference type="Proteomes" id="UP001374579"/>
    </source>
</evidence>
<evidence type="ECO:0000256" key="2">
    <source>
        <dbReference type="ARBA" id="ARBA00022737"/>
    </source>
</evidence>
<dbReference type="GO" id="GO:0003006">
    <property type="term" value="P:developmental process involved in reproduction"/>
    <property type="evidence" value="ECO:0007669"/>
    <property type="project" value="UniProtKB-ARBA"/>
</dbReference>
<feature type="repeat" description="ANK" evidence="7">
    <location>
        <begin position="130"/>
        <end position="162"/>
    </location>
</feature>
<dbReference type="InterPro" id="IPR002110">
    <property type="entry name" value="Ankyrin_rpt"/>
</dbReference>
<gene>
    <name evidence="8" type="ORF">V1264_001775</name>
</gene>
<feature type="repeat" description="ANK" evidence="7">
    <location>
        <begin position="196"/>
        <end position="228"/>
    </location>
</feature>
<comment type="pathway">
    <text evidence="1">Protein modification; protein ubiquitination.</text>
</comment>
<dbReference type="PROSITE" id="PS50297">
    <property type="entry name" value="ANK_REP_REGION"/>
    <property type="match status" value="2"/>
</dbReference>
<keyword evidence="3" id="KW-0833">Ubl conjugation pathway</keyword>
<name>A0AAN9C3I7_9CAEN</name>
<dbReference type="GO" id="GO:0043161">
    <property type="term" value="P:proteasome-mediated ubiquitin-dependent protein catabolic process"/>
    <property type="evidence" value="ECO:0007669"/>
    <property type="project" value="UniProtKB-ARBA"/>
</dbReference>
<dbReference type="InterPro" id="IPR036770">
    <property type="entry name" value="Ankyrin_rpt-contain_sf"/>
</dbReference>
<dbReference type="EMBL" id="JBAMIC010000001">
    <property type="protein sequence ID" value="KAK7116019.1"/>
    <property type="molecule type" value="Genomic_DNA"/>
</dbReference>
<reference evidence="8 9" key="1">
    <citation type="submission" date="2024-02" db="EMBL/GenBank/DDBJ databases">
        <title>Chromosome-scale genome assembly of the rough periwinkle Littorina saxatilis.</title>
        <authorList>
            <person name="De Jode A."/>
            <person name="Faria R."/>
            <person name="Formenti G."/>
            <person name="Sims Y."/>
            <person name="Smith T.P."/>
            <person name="Tracey A."/>
            <person name="Wood J.M.D."/>
            <person name="Zagrodzka Z.B."/>
            <person name="Johannesson K."/>
            <person name="Butlin R.K."/>
            <person name="Leder E.H."/>
        </authorList>
    </citation>
    <scope>NUCLEOTIDE SEQUENCE [LARGE SCALE GENOMIC DNA]</scope>
    <source>
        <strain evidence="8">Snail1</strain>
        <tissue evidence="8">Muscle</tissue>
    </source>
</reference>
<organism evidence="8 9">
    <name type="scientific">Littorina saxatilis</name>
    <dbReference type="NCBI Taxonomy" id="31220"/>
    <lineage>
        <taxon>Eukaryota</taxon>
        <taxon>Metazoa</taxon>
        <taxon>Spiralia</taxon>
        <taxon>Lophotrochozoa</taxon>
        <taxon>Mollusca</taxon>
        <taxon>Gastropoda</taxon>
        <taxon>Caenogastropoda</taxon>
        <taxon>Littorinimorpha</taxon>
        <taxon>Littorinoidea</taxon>
        <taxon>Littorinidae</taxon>
        <taxon>Littorina</taxon>
    </lineage>
</organism>
<sequence length="636" mass="71987">MASSEFTPEMIASLKNKVHQSARDGMAISIFAMLWNLDRHIVNEVLEHHTEEDGQKTTPLIIAARNGEEKVVHVLLSNFNVNIEQTGVVKFDGYVIEGATALWCAAGAGHFGVVRCLIEHGADVNHPTITNSTPLRAACFDGRLDIVRFLVEHNADLTIANKYNNTCLMISCYKGHREVVTYLLQKAANPDCKAHCGATALHFSSECGHLEIVKELNRFGGSMLKNDHNMTPLTIAAECGKEDVVEYFITLPDVTQEEKIDALELLGASYANDKENYDLQRAFYYLHYAMSERHKNPHKIVGKPEYPPVQAYENRRECQTLAELEAIQHNNSALHMESLAIRERILGPDNPEVPHPVIFRGAVFADSGRFDRCIALWMHAMQLRQRNNRTISKDLLRFSQVFAQMVHLGVQLEFSHIESVFQHAVIELERDIQRAHKDDDDKDTVTEIYQANIHTCLYLLVIAIKIEKKDDEVQRLHRLVYFFLKQRPCLRNGYTPLHMAVDSATLVDDFHVNDVVKFPNSDLAVMLVRCGADVNSMDQLGNTPLHIIVRYSEPINDFDTLLQVMLVLIKGGAHMDICNHERKTPVQCTTTGVAEVILRQHNQLSLKCLAAKTIKDHSIMYKALVPSFLEEFISLH</sequence>